<feature type="compositionally biased region" description="Basic and acidic residues" evidence="1">
    <location>
        <begin position="1"/>
        <end position="34"/>
    </location>
</feature>
<name>A0ABR0M8J0_9PEZI</name>
<evidence type="ECO:0000313" key="3">
    <source>
        <dbReference type="Proteomes" id="UP001357485"/>
    </source>
</evidence>
<accession>A0ABR0M8J0</accession>
<evidence type="ECO:0000313" key="2">
    <source>
        <dbReference type="EMBL" id="KAK5295665.1"/>
    </source>
</evidence>
<gene>
    <name evidence="2" type="ORF">LTR16_000979</name>
</gene>
<evidence type="ECO:0000256" key="1">
    <source>
        <dbReference type="SAM" id="MobiDB-lite"/>
    </source>
</evidence>
<proteinExistence type="predicted"/>
<dbReference type="Proteomes" id="UP001357485">
    <property type="component" value="Unassembled WGS sequence"/>
</dbReference>
<reference evidence="2 3" key="1">
    <citation type="submission" date="2023-08" db="EMBL/GenBank/DDBJ databases">
        <title>Black Yeasts Isolated from many extreme environments.</title>
        <authorList>
            <person name="Coleine C."/>
            <person name="Stajich J.E."/>
            <person name="Selbmann L."/>
        </authorList>
    </citation>
    <scope>NUCLEOTIDE SEQUENCE [LARGE SCALE GENOMIC DNA]</scope>
    <source>
        <strain evidence="2 3">CCFEE 536</strain>
    </source>
</reference>
<feature type="region of interest" description="Disordered" evidence="1">
    <location>
        <begin position="1"/>
        <end position="49"/>
    </location>
</feature>
<comment type="caution">
    <text evidence="2">The sequence shown here is derived from an EMBL/GenBank/DDBJ whole genome shotgun (WGS) entry which is preliminary data.</text>
</comment>
<organism evidence="2 3">
    <name type="scientific">Cryomyces antarcticus</name>
    <dbReference type="NCBI Taxonomy" id="329879"/>
    <lineage>
        <taxon>Eukaryota</taxon>
        <taxon>Fungi</taxon>
        <taxon>Dikarya</taxon>
        <taxon>Ascomycota</taxon>
        <taxon>Pezizomycotina</taxon>
        <taxon>Dothideomycetes</taxon>
        <taxon>Dothideomycetes incertae sedis</taxon>
        <taxon>Cryomyces</taxon>
    </lineage>
</organism>
<protein>
    <submittedName>
        <fullName evidence="2">Uncharacterized protein</fullName>
    </submittedName>
</protein>
<sequence>MSCDDGNRTSAERASIEEKQKKRVDLSDDGESRASRIPSAGASTSAVERERQRVNNLLANPLQGCSCDELRQMGGVYAREYALEDDEDTRAFELCAISAQKAIAFEGEACRELFTAEELYVLEEEQSSVWSHPMEIQEA</sequence>
<keyword evidence="3" id="KW-1185">Reference proteome</keyword>
<dbReference type="EMBL" id="JAVRRA010000040">
    <property type="protein sequence ID" value="KAK5295665.1"/>
    <property type="molecule type" value="Genomic_DNA"/>
</dbReference>